<dbReference type="PANTHER" id="PTHR15644">
    <property type="entry name" value="OSTEOPETROSIS ASSOCIATED TRANSMEMBRANE PROTEIN 1"/>
    <property type="match status" value="1"/>
</dbReference>
<dbReference type="GO" id="GO:0005829">
    <property type="term" value="C:cytosol"/>
    <property type="evidence" value="ECO:0007669"/>
    <property type="project" value="TreeGrafter"/>
</dbReference>
<dbReference type="PANTHER" id="PTHR15644:SF2">
    <property type="entry name" value="OSTEOPETROSIS-ASSOCIATED TRANSMEMBRANE PROTEIN 1"/>
    <property type="match status" value="1"/>
</dbReference>
<dbReference type="AlphaFoldDB" id="A0A914UV31"/>
<accession>A0A914UV31</accession>
<keyword evidence="1" id="KW-0812">Transmembrane</keyword>
<name>A0A914UV31_9BILA</name>
<feature type="transmembrane region" description="Helical" evidence="1">
    <location>
        <begin position="219"/>
        <end position="238"/>
    </location>
</feature>
<keyword evidence="1" id="KW-1133">Transmembrane helix</keyword>
<keyword evidence="2" id="KW-1185">Reference proteome</keyword>
<dbReference type="Proteomes" id="UP000887566">
    <property type="component" value="Unplaced"/>
</dbReference>
<protein>
    <submittedName>
        <fullName evidence="3">Osteopetrosis-associated transmembrane protein 1</fullName>
    </submittedName>
</protein>
<dbReference type="WBParaSite" id="PSAMB.scaffold1279size33439.g12059.t1">
    <property type="protein sequence ID" value="PSAMB.scaffold1279size33439.g12059.t1"/>
    <property type="gene ID" value="PSAMB.scaffold1279size33439.g12059"/>
</dbReference>
<proteinExistence type="predicted"/>
<evidence type="ECO:0000256" key="1">
    <source>
        <dbReference type="SAM" id="Phobius"/>
    </source>
</evidence>
<evidence type="ECO:0000313" key="3">
    <source>
        <dbReference type="WBParaSite" id="PSAMB.scaffold1279size33439.g12059.t1"/>
    </source>
</evidence>
<keyword evidence="1" id="KW-0472">Membrane</keyword>
<dbReference type="InterPro" id="IPR019172">
    <property type="entry name" value="Osteopetrosis-assoc_TM_1"/>
</dbReference>
<reference evidence="3" key="1">
    <citation type="submission" date="2022-11" db="UniProtKB">
        <authorList>
            <consortium name="WormBaseParasite"/>
        </authorList>
    </citation>
    <scope>IDENTIFICATION</scope>
</reference>
<organism evidence="2 3">
    <name type="scientific">Plectus sambesii</name>
    <dbReference type="NCBI Taxonomy" id="2011161"/>
    <lineage>
        <taxon>Eukaryota</taxon>
        <taxon>Metazoa</taxon>
        <taxon>Ecdysozoa</taxon>
        <taxon>Nematoda</taxon>
        <taxon>Chromadorea</taxon>
        <taxon>Plectida</taxon>
        <taxon>Plectina</taxon>
        <taxon>Plectoidea</taxon>
        <taxon>Plectidae</taxon>
        <taxon>Plectus</taxon>
    </lineage>
</organism>
<evidence type="ECO:0000313" key="2">
    <source>
        <dbReference type="Proteomes" id="UP000887566"/>
    </source>
</evidence>
<dbReference type="Pfam" id="PF09777">
    <property type="entry name" value="OSTMP1"/>
    <property type="match status" value="1"/>
</dbReference>
<sequence>MTALKFDLPIKINGPASWRINLPCMPFVANFSLAATNFTACALNASLPPIICTECFEQYMDMKYQYDAAQHADKVFSLLNTTCTEVMFQDYLSSYVKEVFDSLEQKLWVNSKCDYCLRTDFRTRKVEFTNITYTFMRYLWDWRECIQNVSESGLMENKTTCVACVKPYETLYSYYWDNYVNPEADFCLDVKSTMNDTTNLWRSIFKCADPRPNRQSESISVIILSAIFVTITALFYAGSFIQGERKKRDLIKYSRLRTPQGPRSRLLSASLVADEDDDRFLEVPATSSQMPSR</sequence>